<proteinExistence type="predicted"/>
<reference evidence="2" key="1">
    <citation type="journal article" date="2013" name="Nat. Genet.">
        <title>The duck genome and transcriptome provide insight into an avian influenza virus reservoir species.</title>
        <authorList>
            <person name="Huang Y."/>
            <person name="Li Y."/>
            <person name="Burt D.W."/>
            <person name="Chen H."/>
            <person name="Zhang Y."/>
            <person name="Qian W."/>
            <person name="Kim H."/>
            <person name="Gan S."/>
            <person name="Zhao Y."/>
            <person name="Li J."/>
            <person name="Yi K."/>
            <person name="Feng H."/>
            <person name="Zhu P."/>
            <person name="Li B."/>
            <person name="Liu Q."/>
            <person name="Fairley S."/>
            <person name="Magor K.E."/>
            <person name="Du Z."/>
            <person name="Hu X."/>
            <person name="Goodman L."/>
            <person name="Tafer H."/>
            <person name="Vignal A."/>
            <person name="Lee T."/>
            <person name="Kim K.W."/>
            <person name="Sheng Z."/>
            <person name="An Y."/>
            <person name="Searle S."/>
            <person name="Herrero J."/>
            <person name="Groenen M.A."/>
            <person name="Crooijmans R.P."/>
            <person name="Faraut T."/>
            <person name="Cai Q."/>
            <person name="Webster R.G."/>
            <person name="Aldridge J.R."/>
            <person name="Warren W.C."/>
            <person name="Bartschat S."/>
            <person name="Kehr S."/>
            <person name="Marz M."/>
            <person name="Stadler P.F."/>
            <person name="Smith J."/>
            <person name="Kraus R.H."/>
            <person name="Zhao Y."/>
            <person name="Ren L."/>
            <person name="Fei J."/>
            <person name="Morisson M."/>
            <person name="Kaiser P."/>
            <person name="Griffin D.K."/>
            <person name="Rao M."/>
            <person name="Pitel F."/>
            <person name="Wang J."/>
            <person name="Li N."/>
        </authorList>
    </citation>
    <scope>NUCLEOTIDE SEQUENCE [LARGE SCALE GENOMIC DNA]</scope>
</reference>
<dbReference type="Proteomes" id="UP000296049">
    <property type="component" value="Unassembled WGS sequence"/>
</dbReference>
<protein>
    <submittedName>
        <fullName evidence="1">Uncharacterized protein</fullName>
    </submittedName>
</protein>
<organism evidence="1 2">
    <name type="scientific">Anas platyrhynchos</name>
    <name type="common">Mallard</name>
    <name type="synonym">Anas boschas</name>
    <dbReference type="NCBI Taxonomy" id="8839"/>
    <lineage>
        <taxon>Eukaryota</taxon>
        <taxon>Metazoa</taxon>
        <taxon>Chordata</taxon>
        <taxon>Craniata</taxon>
        <taxon>Vertebrata</taxon>
        <taxon>Euteleostomi</taxon>
        <taxon>Archelosauria</taxon>
        <taxon>Archosauria</taxon>
        <taxon>Dinosauria</taxon>
        <taxon>Saurischia</taxon>
        <taxon>Theropoda</taxon>
        <taxon>Coelurosauria</taxon>
        <taxon>Aves</taxon>
        <taxon>Neognathae</taxon>
        <taxon>Galloanserae</taxon>
        <taxon>Anseriformes</taxon>
        <taxon>Anatidae</taxon>
        <taxon>Anatinae</taxon>
        <taxon>Anas</taxon>
    </lineage>
</organism>
<evidence type="ECO:0000313" key="2">
    <source>
        <dbReference type="Proteomes" id="UP000296049"/>
    </source>
</evidence>
<gene>
    <name evidence="1" type="ORF">Anapl_00428</name>
</gene>
<accession>R0JU04</accession>
<dbReference type="AlphaFoldDB" id="R0JU04"/>
<sequence length="262" mass="29492">MNSHSRCSAAPAPREAADGERICRRALRGHPARALLRTSCRKSHYYADKCMGNEARNRIPVPFTSRRLQAALSVSTRPPARRQNFERCCVYEQRESAQPLATPDVRSLLLLPVMLKAKLSFQHQTNKTSTLYIIERKTPGKLTLCLETVNSPIKENTGTGLCSQELEYFKDAACFEGLSVLQVRRYRNTFLLPEVPGSPSSLIGTRTWLSRAEPVTGAVLNQFFHLIQLLNRSEETRLDLRPSDKPLMSVEVQDPLPSLPAF</sequence>
<evidence type="ECO:0000313" key="1">
    <source>
        <dbReference type="EMBL" id="EOB00931.1"/>
    </source>
</evidence>
<name>R0JU04_ANAPL</name>
<dbReference type="EMBL" id="KB743145">
    <property type="protein sequence ID" value="EOB00931.1"/>
    <property type="molecule type" value="Genomic_DNA"/>
</dbReference>
<keyword evidence="2" id="KW-1185">Reference proteome</keyword>